<dbReference type="AlphaFoldDB" id="A0A3M7RNC8"/>
<protein>
    <submittedName>
        <fullName evidence="1">Uncharacterized protein</fullName>
    </submittedName>
</protein>
<proteinExistence type="predicted"/>
<sequence length="60" mass="6944">MHLSEVSCLINHQTNIESEVPKTKNLIQSRCINTDKKRRDLNRKNGFLNVIHTSNKLEAL</sequence>
<evidence type="ECO:0000313" key="1">
    <source>
        <dbReference type="EMBL" id="RNA24857.1"/>
    </source>
</evidence>
<name>A0A3M7RNC8_BRAPC</name>
<evidence type="ECO:0000313" key="2">
    <source>
        <dbReference type="Proteomes" id="UP000276133"/>
    </source>
</evidence>
<dbReference type="EMBL" id="REGN01003036">
    <property type="protein sequence ID" value="RNA24857.1"/>
    <property type="molecule type" value="Genomic_DNA"/>
</dbReference>
<reference evidence="1 2" key="1">
    <citation type="journal article" date="2018" name="Sci. Rep.">
        <title>Genomic signatures of local adaptation to the degree of environmental predictability in rotifers.</title>
        <authorList>
            <person name="Franch-Gras L."/>
            <person name="Hahn C."/>
            <person name="Garcia-Roger E.M."/>
            <person name="Carmona M.J."/>
            <person name="Serra M."/>
            <person name="Gomez A."/>
        </authorList>
    </citation>
    <scope>NUCLEOTIDE SEQUENCE [LARGE SCALE GENOMIC DNA]</scope>
    <source>
        <strain evidence="1">HYR1</strain>
    </source>
</reference>
<organism evidence="1 2">
    <name type="scientific">Brachionus plicatilis</name>
    <name type="common">Marine rotifer</name>
    <name type="synonym">Brachionus muelleri</name>
    <dbReference type="NCBI Taxonomy" id="10195"/>
    <lineage>
        <taxon>Eukaryota</taxon>
        <taxon>Metazoa</taxon>
        <taxon>Spiralia</taxon>
        <taxon>Gnathifera</taxon>
        <taxon>Rotifera</taxon>
        <taxon>Eurotatoria</taxon>
        <taxon>Monogononta</taxon>
        <taxon>Pseudotrocha</taxon>
        <taxon>Ploima</taxon>
        <taxon>Brachionidae</taxon>
        <taxon>Brachionus</taxon>
    </lineage>
</organism>
<dbReference type="Proteomes" id="UP000276133">
    <property type="component" value="Unassembled WGS sequence"/>
</dbReference>
<accession>A0A3M7RNC8</accession>
<keyword evidence="2" id="KW-1185">Reference proteome</keyword>
<gene>
    <name evidence="1" type="ORF">BpHYR1_040659</name>
</gene>
<comment type="caution">
    <text evidence="1">The sequence shown here is derived from an EMBL/GenBank/DDBJ whole genome shotgun (WGS) entry which is preliminary data.</text>
</comment>